<dbReference type="EMBL" id="LKCM01000080">
    <property type="protein sequence ID" value="KPQ44486.1"/>
    <property type="molecule type" value="Genomic_DNA"/>
</dbReference>
<dbReference type="GO" id="GO:0019752">
    <property type="term" value="P:carboxylic acid metabolic process"/>
    <property type="evidence" value="ECO:0007669"/>
    <property type="project" value="InterPro"/>
</dbReference>
<dbReference type="PANTHER" id="PTHR42880:SF1">
    <property type="entry name" value="ISOPROPYLMALATE_HOMOCITRATE_CITRAMALATE SYNTHASE FAMILY PROTEIN"/>
    <property type="match status" value="1"/>
</dbReference>
<evidence type="ECO:0000256" key="1">
    <source>
        <dbReference type="ARBA" id="ARBA00006154"/>
    </source>
</evidence>
<evidence type="ECO:0000259" key="6">
    <source>
        <dbReference type="PROSITE" id="PS50991"/>
    </source>
</evidence>
<dbReference type="CDD" id="cd07940">
    <property type="entry name" value="DRE_TIM_IPMS"/>
    <property type="match status" value="1"/>
</dbReference>
<dbReference type="AlphaFoldDB" id="A0A0P7ZKD7"/>
<keyword evidence="7" id="KW-0012">Acyltransferase</keyword>
<dbReference type="Proteomes" id="UP000050360">
    <property type="component" value="Unassembled WGS sequence"/>
</dbReference>
<dbReference type="PROSITE" id="PS00816">
    <property type="entry name" value="AIPM_HOMOCIT_SYNTH_2"/>
    <property type="match status" value="1"/>
</dbReference>
<accession>A0A0P7ZKD7</accession>
<dbReference type="GO" id="GO:0004410">
    <property type="term" value="F:homocitrate synthase activity"/>
    <property type="evidence" value="ECO:0007669"/>
    <property type="project" value="UniProtKB-EC"/>
</dbReference>
<evidence type="ECO:0000256" key="5">
    <source>
        <dbReference type="RuleBase" id="RU003523"/>
    </source>
</evidence>
<dbReference type="InterPro" id="IPR013785">
    <property type="entry name" value="Aldolase_TIM"/>
</dbReference>
<dbReference type="FunFam" id="1.10.238.260:FF:000001">
    <property type="entry name" value="2-isopropylmalate synthase"/>
    <property type="match status" value="1"/>
</dbReference>
<comment type="catalytic activity">
    <reaction evidence="3">
        <text>acetyl-CoA + 2-oxoglutarate + H2O = (2R)-homocitrate + CoA + H(+)</text>
        <dbReference type="Rhea" id="RHEA:12929"/>
        <dbReference type="ChEBI" id="CHEBI:15377"/>
        <dbReference type="ChEBI" id="CHEBI:15378"/>
        <dbReference type="ChEBI" id="CHEBI:16810"/>
        <dbReference type="ChEBI" id="CHEBI:57287"/>
        <dbReference type="ChEBI" id="CHEBI:57288"/>
        <dbReference type="ChEBI" id="CHEBI:58884"/>
        <dbReference type="EC" id="2.3.3.14"/>
    </reaction>
    <physiologicalReaction direction="left-to-right" evidence="3">
        <dbReference type="Rhea" id="RHEA:12930"/>
    </physiologicalReaction>
</comment>
<evidence type="ECO:0000256" key="2">
    <source>
        <dbReference type="ARBA" id="ARBA00022679"/>
    </source>
</evidence>
<dbReference type="PROSITE" id="PS50991">
    <property type="entry name" value="PYR_CT"/>
    <property type="match status" value="1"/>
</dbReference>
<gene>
    <name evidence="7" type="primary">aksA</name>
    <name evidence="7" type="ORF">MPEBLZ_00950</name>
</gene>
<dbReference type="PATRIC" id="fig|1719120.3.peg.1023"/>
<organism evidence="7 8">
    <name type="scientific">Candidatus Methanoperedens nitratireducens</name>
    <dbReference type="NCBI Taxonomy" id="1392998"/>
    <lineage>
        <taxon>Archaea</taxon>
        <taxon>Methanobacteriati</taxon>
        <taxon>Methanobacteriota</taxon>
        <taxon>Stenosarchaea group</taxon>
        <taxon>Methanomicrobia</taxon>
        <taxon>Methanosarcinales</taxon>
        <taxon>ANME-2 cluster</taxon>
        <taxon>Candidatus Methanoperedentaceae</taxon>
        <taxon>Candidatus Methanoperedens</taxon>
    </lineage>
</organism>
<dbReference type="Pfam" id="PF22617">
    <property type="entry name" value="HCS_D2"/>
    <property type="match status" value="1"/>
</dbReference>
<dbReference type="Gene3D" id="1.10.238.260">
    <property type="match status" value="1"/>
</dbReference>
<dbReference type="PROSITE" id="PS00815">
    <property type="entry name" value="AIPM_HOMOCIT_SYNTH_1"/>
    <property type="match status" value="1"/>
</dbReference>
<name>A0A0P7ZKD7_9EURY</name>
<reference evidence="7 8" key="1">
    <citation type="submission" date="2015-09" db="EMBL/GenBank/DDBJ databases">
        <title>A metagenomics-based metabolic model of nitrate-dependent anaerobic oxidation of methane by Methanoperedens-like archaea.</title>
        <authorList>
            <person name="Arshad A."/>
            <person name="Speth D.R."/>
            <person name="De Graaf R.M."/>
            <person name="Op Den Camp H.J."/>
            <person name="Jetten M.S."/>
            <person name="Welte C.U."/>
        </authorList>
    </citation>
    <scope>NUCLEOTIDE SEQUENCE [LARGE SCALE GENOMIC DNA]</scope>
</reference>
<dbReference type="InterPro" id="IPR002034">
    <property type="entry name" value="AIPM/Hcit_synth_CS"/>
</dbReference>
<feature type="domain" description="Pyruvate carboxyltransferase" evidence="6">
    <location>
        <begin position="20"/>
        <end position="270"/>
    </location>
</feature>
<dbReference type="Pfam" id="PF00682">
    <property type="entry name" value="HMGL-like"/>
    <property type="match status" value="1"/>
</dbReference>
<evidence type="ECO:0000256" key="4">
    <source>
        <dbReference type="ARBA" id="ARBA00069691"/>
    </source>
</evidence>
<dbReference type="InterPro" id="IPR000891">
    <property type="entry name" value="PYR_CT"/>
</dbReference>
<evidence type="ECO:0000313" key="7">
    <source>
        <dbReference type="EMBL" id="KPQ44486.1"/>
    </source>
</evidence>
<evidence type="ECO:0000256" key="3">
    <source>
        <dbReference type="ARBA" id="ARBA00048363"/>
    </source>
</evidence>
<evidence type="ECO:0000313" key="8">
    <source>
        <dbReference type="Proteomes" id="UP000050360"/>
    </source>
</evidence>
<dbReference type="SUPFAM" id="SSF51569">
    <property type="entry name" value="Aldolase"/>
    <property type="match status" value="1"/>
</dbReference>
<protein>
    <recommendedName>
        <fullName evidence="4">Probable 2-isopropylmalate synthase</fullName>
    </recommendedName>
</protein>
<dbReference type="FunFam" id="3.20.20.70:FF:000010">
    <property type="entry name" value="2-isopropylmalate synthase"/>
    <property type="match status" value="1"/>
</dbReference>
<dbReference type="InterPro" id="IPR054691">
    <property type="entry name" value="LeuA/HCS_post-cat"/>
</dbReference>
<keyword evidence="2 5" id="KW-0808">Transferase</keyword>
<sequence length="385" mass="41993">MTDYSKNNLMKFINHKPGDIEICDVTLRDGEQTPGVAFSTQEKISIAEKLDSIGVDVIEAGFPVVSAAEEATVREIAHLGLDAKVCCLARSVAKDVDTALKCDVDFISIFIATSDLHLKYKYHKTFEEATSCALDVLDYAKDHGLIVRFAAEDATRTDIGVLKSIFKSAEDHGADYVSIADTVGILNPSTAFYLVSEIKKTIKTKLCIHCHNDLGMAVANTLSGAEAGAFQLHTTVNGIGERCGNAALEELLVSLRVQYGIEKYDVSKLMELSKLVEQYTEIPIPKTKAIVGANAFAHESGIHVAAVLEEPMTYELFAPEMVGAKREIIIGKHTGSKALKGVVQKMGYDLTHEQMSTLLDKVKKCSEAKKKVSCGRLSEFIKELE</sequence>
<comment type="similarity">
    <text evidence="1 5">Belongs to the alpha-IPM synthase/homocitrate synthase family.</text>
</comment>
<dbReference type="PANTHER" id="PTHR42880">
    <property type="entry name" value="HOMOCITRATE SYNTHASE"/>
    <property type="match status" value="1"/>
</dbReference>
<comment type="caution">
    <text evidence="7">The sequence shown here is derived from an EMBL/GenBank/DDBJ whole genome shotgun (WGS) entry which is preliminary data.</text>
</comment>
<proteinExistence type="inferred from homology"/>
<dbReference type="Gene3D" id="3.20.20.70">
    <property type="entry name" value="Aldolase class I"/>
    <property type="match status" value="1"/>
</dbReference>